<name>A0A5K7ZQX8_9BACT</name>
<evidence type="ECO:0000313" key="2">
    <source>
        <dbReference type="Proteomes" id="UP000425960"/>
    </source>
</evidence>
<proteinExistence type="predicted"/>
<organism evidence="1 2">
    <name type="scientific">Desulfosarcina ovata subsp. sediminis</name>
    <dbReference type="NCBI Taxonomy" id="885957"/>
    <lineage>
        <taxon>Bacteria</taxon>
        <taxon>Pseudomonadati</taxon>
        <taxon>Thermodesulfobacteriota</taxon>
        <taxon>Desulfobacteria</taxon>
        <taxon>Desulfobacterales</taxon>
        <taxon>Desulfosarcinaceae</taxon>
        <taxon>Desulfosarcina</taxon>
    </lineage>
</organism>
<protein>
    <submittedName>
        <fullName evidence="1">Uncharacterized protein</fullName>
    </submittedName>
</protein>
<dbReference type="KEGG" id="dov:DSCO28_30360"/>
<dbReference type="RefSeq" id="WP_155322931.1">
    <property type="nucleotide sequence ID" value="NZ_AP021876.1"/>
</dbReference>
<reference evidence="1 2" key="1">
    <citation type="submission" date="2019-11" db="EMBL/GenBank/DDBJ databases">
        <title>Comparative genomics of hydrocarbon-degrading Desulfosarcina strains.</title>
        <authorList>
            <person name="Watanabe M."/>
            <person name="Kojima H."/>
            <person name="Fukui M."/>
        </authorList>
    </citation>
    <scope>NUCLEOTIDE SEQUENCE [LARGE SCALE GENOMIC DNA]</scope>
    <source>
        <strain evidence="1 2">28bB2T</strain>
    </source>
</reference>
<evidence type="ECO:0000313" key="1">
    <source>
        <dbReference type="EMBL" id="BBO82470.1"/>
    </source>
</evidence>
<gene>
    <name evidence="1" type="ORF">DSCO28_30360</name>
</gene>
<dbReference type="AlphaFoldDB" id="A0A5K7ZQX8"/>
<sequence length="130" mass="14330">MKLSELMAKKSDLPNPSLPPTCPFNTGGHAPAGCRFSHDLLMNLIYTGVMPDPEVGCMFKGCCGELPERKRPVEPPAPAQCFGLDCDYVSRHDDAAGALWCSNADKAVIDLKECPRQRWVRNKKGMPRKV</sequence>
<dbReference type="Proteomes" id="UP000425960">
    <property type="component" value="Chromosome"/>
</dbReference>
<dbReference type="EMBL" id="AP021876">
    <property type="protein sequence ID" value="BBO82470.1"/>
    <property type="molecule type" value="Genomic_DNA"/>
</dbReference>
<accession>A0A5K7ZQX8</accession>